<proteinExistence type="predicted"/>
<name>A0A423WNU9_9PEZI</name>
<reference evidence="1 2" key="1">
    <citation type="submission" date="2015-09" db="EMBL/GenBank/DDBJ databases">
        <title>Host preference determinants of Valsa canker pathogens revealed by comparative genomics.</title>
        <authorList>
            <person name="Yin Z."/>
            <person name="Huang L."/>
        </authorList>
    </citation>
    <scope>NUCLEOTIDE SEQUENCE [LARGE SCALE GENOMIC DNA]</scope>
    <source>
        <strain evidence="1 2">SXYLt</strain>
    </source>
</reference>
<dbReference type="InParanoid" id="A0A423WNU9"/>
<gene>
    <name evidence="1" type="ORF">VPNG_07025</name>
</gene>
<evidence type="ECO:0000313" key="1">
    <source>
        <dbReference type="EMBL" id="ROW04956.1"/>
    </source>
</evidence>
<protein>
    <submittedName>
        <fullName evidence="1">Uncharacterized protein</fullName>
    </submittedName>
</protein>
<keyword evidence="2" id="KW-1185">Reference proteome</keyword>
<dbReference type="EMBL" id="LKEB01000046">
    <property type="protein sequence ID" value="ROW04956.1"/>
    <property type="molecule type" value="Genomic_DNA"/>
</dbReference>
<accession>A0A423WNU9</accession>
<organism evidence="1 2">
    <name type="scientific">Cytospora leucostoma</name>
    <dbReference type="NCBI Taxonomy" id="1230097"/>
    <lineage>
        <taxon>Eukaryota</taxon>
        <taxon>Fungi</taxon>
        <taxon>Dikarya</taxon>
        <taxon>Ascomycota</taxon>
        <taxon>Pezizomycotina</taxon>
        <taxon>Sordariomycetes</taxon>
        <taxon>Sordariomycetidae</taxon>
        <taxon>Diaporthales</taxon>
        <taxon>Cytosporaceae</taxon>
        <taxon>Cytospora</taxon>
    </lineage>
</organism>
<comment type="caution">
    <text evidence="1">The sequence shown here is derived from an EMBL/GenBank/DDBJ whole genome shotgun (WGS) entry which is preliminary data.</text>
</comment>
<dbReference type="Proteomes" id="UP000285146">
    <property type="component" value="Unassembled WGS sequence"/>
</dbReference>
<dbReference type="AlphaFoldDB" id="A0A423WNU9"/>
<evidence type="ECO:0000313" key="2">
    <source>
        <dbReference type="Proteomes" id="UP000285146"/>
    </source>
</evidence>
<sequence length="93" mass="9735">MTPESQAEAPHGIATSTVLLQLQLQLQQLGAGGNTGSDDASVNEALYNSLSQIVDGDIQLDPNLDPAPIVDATPRIISPGLVVYQIMSDIGKH</sequence>